<dbReference type="AlphaFoldDB" id="A0A2J5HNB7"/>
<accession>A0A2J5HNB7</accession>
<sequence>MTQPQDLQTHVDHLASLPLEETIQELLRLVPGLTPSVSLTADRLIIHDRYTGTAHLDVLGRLYLQTGSRCTAEHASFATRLSYLPLDPLFLRLYERSDDIRNAAIKAGTAIEPSYEDEGCPCCSGEPSAVILMGFADGESLYYDEEEYRRLWGSTESTGTRLFYEGENRERRACMLMASREQVEAMMLRERGTTAML</sequence>
<dbReference type="Proteomes" id="UP000235023">
    <property type="component" value="Unassembled WGS sequence"/>
</dbReference>
<gene>
    <name evidence="1" type="ORF">BDW42DRAFT_174356</name>
</gene>
<dbReference type="OrthoDB" id="4475425at2759"/>
<proteinExistence type="predicted"/>
<evidence type="ECO:0000313" key="2">
    <source>
        <dbReference type="Proteomes" id="UP000235023"/>
    </source>
</evidence>
<protein>
    <submittedName>
        <fullName evidence="1">Uncharacterized protein</fullName>
    </submittedName>
</protein>
<evidence type="ECO:0000313" key="1">
    <source>
        <dbReference type="EMBL" id="PLN78675.1"/>
    </source>
</evidence>
<reference evidence="2" key="1">
    <citation type="submission" date="2017-12" db="EMBL/GenBank/DDBJ databases">
        <authorList>
            <consortium name="DOE Joint Genome Institute"/>
            <person name="Mondo S.J."/>
            <person name="Kjaerbolling I."/>
            <person name="Vesth T.C."/>
            <person name="Frisvad J.C."/>
            <person name="Nybo J.L."/>
            <person name="Theobald S."/>
            <person name="Kuo A."/>
            <person name="Bowyer P."/>
            <person name="Matsuda Y."/>
            <person name="Lyhne E.K."/>
            <person name="Kogle M.E."/>
            <person name="Clum A."/>
            <person name="Lipzen A."/>
            <person name="Salamov A."/>
            <person name="Ngan C.Y."/>
            <person name="Daum C."/>
            <person name="Chiniquy J."/>
            <person name="Barry K."/>
            <person name="LaButti K."/>
            <person name="Haridas S."/>
            <person name="Simmons B.A."/>
            <person name="Magnuson J.K."/>
            <person name="Mortensen U.H."/>
            <person name="Larsen T.O."/>
            <person name="Grigoriev I.V."/>
            <person name="Baker S.E."/>
            <person name="Andersen M.R."/>
            <person name="Nordberg H.P."/>
            <person name="Cantor M.N."/>
            <person name="Hua S.X."/>
        </authorList>
    </citation>
    <scope>NUCLEOTIDE SEQUENCE [LARGE SCALE GENOMIC DNA]</scope>
    <source>
        <strain evidence="2">IBT 19404</strain>
    </source>
</reference>
<organism evidence="1 2">
    <name type="scientific">Aspergillus taichungensis</name>
    <dbReference type="NCBI Taxonomy" id="482145"/>
    <lineage>
        <taxon>Eukaryota</taxon>
        <taxon>Fungi</taxon>
        <taxon>Dikarya</taxon>
        <taxon>Ascomycota</taxon>
        <taxon>Pezizomycotina</taxon>
        <taxon>Eurotiomycetes</taxon>
        <taxon>Eurotiomycetidae</taxon>
        <taxon>Eurotiales</taxon>
        <taxon>Aspergillaceae</taxon>
        <taxon>Aspergillus</taxon>
        <taxon>Aspergillus subgen. Circumdati</taxon>
    </lineage>
</organism>
<keyword evidence="2" id="KW-1185">Reference proteome</keyword>
<dbReference type="EMBL" id="KZ559572">
    <property type="protein sequence ID" value="PLN78675.1"/>
    <property type="molecule type" value="Genomic_DNA"/>
</dbReference>
<name>A0A2J5HNB7_9EURO</name>